<reference evidence="3 4" key="2">
    <citation type="journal article" date="2017" name="Genome Biol.">
        <title>New reference genome sequences of hot pepper reveal the massive evolution of plant disease-resistance genes by retroduplication.</title>
        <authorList>
            <person name="Kim S."/>
            <person name="Park J."/>
            <person name="Yeom S.I."/>
            <person name="Kim Y.M."/>
            <person name="Seo E."/>
            <person name="Kim K.T."/>
            <person name="Kim M.S."/>
            <person name="Lee J.M."/>
            <person name="Cheong K."/>
            <person name="Shin H.S."/>
            <person name="Kim S.B."/>
            <person name="Han K."/>
            <person name="Lee J."/>
            <person name="Park M."/>
            <person name="Lee H.A."/>
            <person name="Lee H.Y."/>
            <person name="Lee Y."/>
            <person name="Oh S."/>
            <person name="Lee J.H."/>
            <person name="Choi E."/>
            <person name="Choi E."/>
            <person name="Lee S.E."/>
            <person name="Jeon J."/>
            <person name="Kim H."/>
            <person name="Choi G."/>
            <person name="Song H."/>
            <person name="Lee J."/>
            <person name="Lee S.C."/>
            <person name="Kwon J.K."/>
            <person name="Lee H.Y."/>
            <person name="Koo N."/>
            <person name="Hong Y."/>
            <person name="Kim R.W."/>
            <person name="Kang W.H."/>
            <person name="Huh J.H."/>
            <person name="Kang B.C."/>
            <person name="Yang T.J."/>
            <person name="Lee Y.H."/>
            <person name="Bennetzen J.L."/>
            <person name="Choi D."/>
        </authorList>
    </citation>
    <scope>NUCLEOTIDE SEQUENCE [LARGE SCALE GENOMIC DNA]</scope>
    <source>
        <strain evidence="4">cv. CM334</strain>
    </source>
</reference>
<protein>
    <submittedName>
        <fullName evidence="3">Uncharacterized protein</fullName>
    </submittedName>
</protein>
<dbReference type="Pfam" id="PF03767">
    <property type="entry name" value="Acid_phosphat_B"/>
    <property type="match status" value="1"/>
</dbReference>
<dbReference type="Gramene" id="PHT79355">
    <property type="protein sequence ID" value="PHT79355"/>
    <property type="gene ID" value="T459_17407"/>
</dbReference>
<accession>A0A2G2ZBV2</accession>
<proteinExistence type="predicted"/>
<feature type="coiled-coil region" evidence="1">
    <location>
        <begin position="81"/>
        <end position="108"/>
    </location>
</feature>
<sequence>MVPDSNMKSYTILFVFATTVAVALASTSDSVETIRQVVEIHRLRSQTGSAGYPIPQLDCLSWRLAVESNNLRHWKLVPKQCEDYLEAIENWEETIDDIINNFEKQHQRKLLDNIFYY</sequence>
<evidence type="ECO:0000313" key="4">
    <source>
        <dbReference type="Proteomes" id="UP000222542"/>
    </source>
</evidence>
<gene>
    <name evidence="3" type="ORF">T459_17407</name>
</gene>
<name>A0A2G2ZBV2_CAPAN</name>
<dbReference type="AlphaFoldDB" id="A0A2G2ZBV2"/>
<organism evidence="3 4">
    <name type="scientific">Capsicum annuum</name>
    <name type="common">Capsicum pepper</name>
    <dbReference type="NCBI Taxonomy" id="4072"/>
    <lineage>
        <taxon>Eukaryota</taxon>
        <taxon>Viridiplantae</taxon>
        <taxon>Streptophyta</taxon>
        <taxon>Embryophyta</taxon>
        <taxon>Tracheophyta</taxon>
        <taxon>Spermatophyta</taxon>
        <taxon>Magnoliopsida</taxon>
        <taxon>eudicotyledons</taxon>
        <taxon>Gunneridae</taxon>
        <taxon>Pentapetalae</taxon>
        <taxon>asterids</taxon>
        <taxon>lamiids</taxon>
        <taxon>Solanales</taxon>
        <taxon>Solanaceae</taxon>
        <taxon>Solanoideae</taxon>
        <taxon>Capsiceae</taxon>
        <taxon>Capsicum</taxon>
    </lineage>
</organism>
<dbReference type="InterPro" id="IPR005519">
    <property type="entry name" value="Acid_phosphat_B-like"/>
</dbReference>
<evidence type="ECO:0000256" key="2">
    <source>
        <dbReference type="SAM" id="SignalP"/>
    </source>
</evidence>
<evidence type="ECO:0000313" key="3">
    <source>
        <dbReference type="EMBL" id="PHT79355.1"/>
    </source>
</evidence>
<reference evidence="3 4" key="1">
    <citation type="journal article" date="2014" name="Nat. Genet.">
        <title>Genome sequence of the hot pepper provides insights into the evolution of pungency in Capsicum species.</title>
        <authorList>
            <person name="Kim S."/>
            <person name="Park M."/>
            <person name="Yeom S.I."/>
            <person name="Kim Y.M."/>
            <person name="Lee J.M."/>
            <person name="Lee H.A."/>
            <person name="Seo E."/>
            <person name="Choi J."/>
            <person name="Cheong K."/>
            <person name="Kim K.T."/>
            <person name="Jung K."/>
            <person name="Lee G.W."/>
            <person name="Oh S.K."/>
            <person name="Bae C."/>
            <person name="Kim S.B."/>
            <person name="Lee H.Y."/>
            <person name="Kim S.Y."/>
            <person name="Kim M.S."/>
            <person name="Kang B.C."/>
            <person name="Jo Y.D."/>
            <person name="Yang H.B."/>
            <person name="Jeong H.J."/>
            <person name="Kang W.H."/>
            <person name="Kwon J.K."/>
            <person name="Shin C."/>
            <person name="Lim J.Y."/>
            <person name="Park J.H."/>
            <person name="Huh J.H."/>
            <person name="Kim J.S."/>
            <person name="Kim B.D."/>
            <person name="Cohen O."/>
            <person name="Paran I."/>
            <person name="Suh M.C."/>
            <person name="Lee S.B."/>
            <person name="Kim Y.K."/>
            <person name="Shin Y."/>
            <person name="Noh S.J."/>
            <person name="Park J."/>
            <person name="Seo Y.S."/>
            <person name="Kwon S.Y."/>
            <person name="Kim H.A."/>
            <person name="Park J.M."/>
            <person name="Kim H.J."/>
            <person name="Choi S.B."/>
            <person name="Bosland P.W."/>
            <person name="Reeves G."/>
            <person name="Jo S.H."/>
            <person name="Lee B.W."/>
            <person name="Cho H.T."/>
            <person name="Choi H.S."/>
            <person name="Lee M.S."/>
            <person name="Yu Y."/>
            <person name="Do Choi Y."/>
            <person name="Park B.S."/>
            <person name="van Deynze A."/>
            <person name="Ashrafi H."/>
            <person name="Hill T."/>
            <person name="Kim W.T."/>
            <person name="Pai H.S."/>
            <person name="Ahn H.K."/>
            <person name="Yeam I."/>
            <person name="Giovannoni J.J."/>
            <person name="Rose J.K."/>
            <person name="Sorensen I."/>
            <person name="Lee S.J."/>
            <person name="Kim R.W."/>
            <person name="Choi I.Y."/>
            <person name="Choi B.S."/>
            <person name="Lim J.S."/>
            <person name="Lee Y.H."/>
            <person name="Choi D."/>
        </authorList>
    </citation>
    <scope>NUCLEOTIDE SEQUENCE [LARGE SCALE GENOMIC DNA]</scope>
    <source>
        <strain evidence="4">cv. CM334</strain>
    </source>
</reference>
<comment type="caution">
    <text evidence="3">The sequence shown here is derived from an EMBL/GenBank/DDBJ whole genome shotgun (WGS) entry which is preliminary data.</text>
</comment>
<feature type="chain" id="PRO_5013599138" evidence="2">
    <location>
        <begin position="26"/>
        <end position="117"/>
    </location>
</feature>
<dbReference type="Proteomes" id="UP000222542">
    <property type="component" value="Unassembled WGS sequence"/>
</dbReference>
<keyword evidence="1" id="KW-0175">Coiled coil</keyword>
<dbReference type="EMBL" id="AYRZ02000006">
    <property type="protein sequence ID" value="PHT79355.1"/>
    <property type="molecule type" value="Genomic_DNA"/>
</dbReference>
<keyword evidence="2" id="KW-0732">Signal</keyword>
<keyword evidence="4" id="KW-1185">Reference proteome</keyword>
<evidence type="ECO:0000256" key="1">
    <source>
        <dbReference type="SAM" id="Coils"/>
    </source>
</evidence>
<feature type="signal peptide" evidence="2">
    <location>
        <begin position="1"/>
        <end position="25"/>
    </location>
</feature>